<sequence>MNTETVLGVVIDICTRSFLIISDEGSEKTVECETPDQFMSVLAVCTNNLTDDQIVYAEIEVLEN</sequence>
<dbReference type="InterPro" id="IPR055718">
    <property type="entry name" value="DUF7294"/>
</dbReference>
<accession>A0A385EF62</accession>
<reference evidence="2" key="1">
    <citation type="submission" date="2018-05" db="EMBL/GenBank/DDBJ databases">
        <authorList>
            <person name="You S."/>
        </authorList>
    </citation>
    <scope>NUCLEOTIDE SEQUENCE [LARGE SCALE GENOMIC DNA]</scope>
</reference>
<dbReference type="Proteomes" id="UP000257648">
    <property type="component" value="Segment"/>
</dbReference>
<evidence type="ECO:0000313" key="2">
    <source>
        <dbReference type="Proteomes" id="UP000257648"/>
    </source>
</evidence>
<name>A0A385EF62_9CAUD</name>
<proteinExistence type="predicted"/>
<keyword evidence="2" id="KW-1185">Reference proteome</keyword>
<dbReference type="EMBL" id="MH412654">
    <property type="protein sequence ID" value="AXQ70433.1"/>
    <property type="molecule type" value="Genomic_DNA"/>
</dbReference>
<organism evidence="1 2">
    <name type="scientific">Synechococcus phage S-T4</name>
    <dbReference type="NCBI Taxonomy" id="2268578"/>
    <lineage>
        <taxon>Viruses</taxon>
        <taxon>Duplodnaviria</taxon>
        <taxon>Heunggongvirae</taxon>
        <taxon>Uroviricota</taxon>
        <taxon>Caudoviricetes</taxon>
        <taxon>Pantevenvirales</taxon>
        <taxon>Kyanoviridae</taxon>
        <taxon>Tamkungvirus</taxon>
        <taxon>Tamkungvirus ST4</taxon>
    </lineage>
</organism>
<dbReference type="KEGG" id="vg:55001814"/>
<dbReference type="Pfam" id="PF23966">
    <property type="entry name" value="DUF7294"/>
    <property type="match status" value="1"/>
</dbReference>
<protein>
    <submittedName>
        <fullName evidence="1">Uncharacterized protein</fullName>
    </submittedName>
</protein>
<dbReference type="GeneID" id="55001814"/>
<dbReference type="RefSeq" id="YP_009810792.1">
    <property type="nucleotide sequence ID" value="NC_048049.1"/>
</dbReference>
<evidence type="ECO:0000313" key="1">
    <source>
        <dbReference type="EMBL" id="AXQ70433.1"/>
    </source>
</evidence>